<dbReference type="GO" id="GO:0005737">
    <property type="term" value="C:cytoplasm"/>
    <property type="evidence" value="ECO:0007669"/>
    <property type="project" value="UniProtKB-SubCell"/>
</dbReference>
<evidence type="ECO:0008006" key="14">
    <source>
        <dbReference type="Google" id="ProtNLM"/>
    </source>
</evidence>
<evidence type="ECO:0000259" key="10">
    <source>
        <dbReference type="Pfam" id="PF16507"/>
    </source>
</evidence>
<evidence type="ECO:0000313" key="12">
    <source>
        <dbReference type="EMBL" id="KAL1501106.1"/>
    </source>
</evidence>
<evidence type="ECO:0000256" key="7">
    <source>
        <dbReference type="ARBA" id="ARBA00023204"/>
    </source>
</evidence>
<keyword evidence="5" id="KW-0677">Repeat</keyword>
<evidence type="ECO:0000259" key="9">
    <source>
        <dbReference type="Pfam" id="PF11919"/>
    </source>
</evidence>
<keyword evidence="6" id="KW-0227">DNA damage</keyword>
<evidence type="ECO:0000259" key="11">
    <source>
        <dbReference type="Pfam" id="PF23096"/>
    </source>
</evidence>
<accession>A0ABD1EQQ5</accession>
<evidence type="ECO:0000256" key="1">
    <source>
        <dbReference type="ARBA" id="ARBA00004123"/>
    </source>
</evidence>
<dbReference type="PANTHER" id="PTHR32170:SF3">
    <property type="entry name" value="PROTEASOME ACTIVATOR COMPLEX SUBUNIT 4"/>
    <property type="match status" value="1"/>
</dbReference>
<dbReference type="PANTHER" id="PTHR32170">
    <property type="entry name" value="PROTEASOME ACTIVATOR COMPLEX SUBUNIT 4"/>
    <property type="match status" value="1"/>
</dbReference>
<feature type="domain" description="Proteasome activator Blm10 middle HEAT repeats region" evidence="10">
    <location>
        <begin position="320"/>
        <end position="815"/>
    </location>
</feature>
<dbReference type="InterPro" id="IPR021843">
    <property type="entry name" value="PSME4_C"/>
</dbReference>
<dbReference type="Proteomes" id="UP001566132">
    <property type="component" value="Unassembled WGS sequence"/>
</dbReference>
<dbReference type="GO" id="GO:0006281">
    <property type="term" value="P:DNA repair"/>
    <property type="evidence" value="ECO:0007669"/>
    <property type="project" value="UniProtKB-KW"/>
</dbReference>
<keyword evidence="8" id="KW-0539">Nucleus</keyword>
<dbReference type="EMBL" id="JBDJPC010000005">
    <property type="protein sequence ID" value="KAL1501106.1"/>
    <property type="molecule type" value="Genomic_DNA"/>
</dbReference>
<organism evidence="12 13">
    <name type="scientific">Hypothenemus hampei</name>
    <name type="common">Coffee berry borer</name>
    <dbReference type="NCBI Taxonomy" id="57062"/>
    <lineage>
        <taxon>Eukaryota</taxon>
        <taxon>Metazoa</taxon>
        <taxon>Ecdysozoa</taxon>
        <taxon>Arthropoda</taxon>
        <taxon>Hexapoda</taxon>
        <taxon>Insecta</taxon>
        <taxon>Pterygota</taxon>
        <taxon>Neoptera</taxon>
        <taxon>Endopterygota</taxon>
        <taxon>Coleoptera</taxon>
        <taxon>Polyphaga</taxon>
        <taxon>Cucujiformia</taxon>
        <taxon>Curculionidae</taxon>
        <taxon>Scolytinae</taxon>
        <taxon>Hypothenemus</taxon>
    </lineage>
</organism>
<proteinExistence type="inferred from homology"/>
<evidence type="ECO:0000313" key="13">
    <source>
        <dbReference type="Proteomes" id="UP001566132"/>
    </source>
</evidence>
<evidence type="ECO:0000256" key="5">
    <source>
        <dbReference type="ARBA" id="ARBA00022737"/>
    </source>
</evidence>
<reference evidence="12 13" key="1">
    <citation type="submission" date="2024-05" db="EMBL/GenBank/DDBJ databases">
        <title>Genetic variation in Jamaican populations of the coffee berry borer (Hypothenemus hampei).</title>
        <authorList>
            <person name="Errbii M."/>
            <person name="Myrie A."/>
        </authorList>
    </citation>
    <scope>NUCLEOTIDE SEQUENCE [LARGE SCALE GENOMIC DNA]</scope>
    <source>
        <strain evidence="12">JA-Hopewell-2020-01-JO</strain>
        <tissue evidence="12">Whole body</tissue>
    </source>
</reference>
<dbReference type="InterPro" id="IPR016024">
    <property type="entry name" value="ARM-type_fold"/>
</dbReference>
<comment type="caution">
    <text evidence="12">The sequence shown here is derived from an EMBL/GenBank/DDBJ whole genome shotgun (WGS) entry which is preliminary data.</text>
</comment>
<dbReference type="InterPro" id="IPR035309">
    <property type="entry name" value="PSME4"/>
</dbReference>
<evidence type="ECO:0000256" key="3">
    <source>
        <dbReference type="ARBA" id="ARBA00005739"/>
    </source>
</evidence>
<dbReference type="Pfam" id="PF23096">
    <property type="entry name" value="HEAT_PSME4"/>
    <property type="match status" value="1"/>
</dbReference>
<dbReference type="GO" id="GO:0005634">
    <property type="term" value="C:nucleus"/>
    <property type="evidence" value="ECO:0007669"/>
    <property type="project" value="UniProtKB-SubCell"/>
</dbReference>
<dbReference type="SUPFAM" id="SSF48371">
    <property type="entry name" value="ARM repeat"/>
    <property type="match status" value="2"/>
</dbReference>
<evidence type="ECO:0000256" key="8">
    <source>
        <dbReference type="ARBA" id="ARBA00023242"/>
    </source>
</evidence>
<gene>
    <name evidence="12" type="ORF">ABEB36_006493</name>
</gene>
<feature type="domain" description="Proteasome activator complex subunit 4-like HEAT repeat-like" evidence="11">
    <location>
        <begin position="1169"/>
        <end position="1452"/>
    </location>
</feature>
<dbReference type="Pfam" id="PF16507">
    <property type="entry name" value="HEAT_PSME4_mid"/>
    <property type="match status" value="1"/>
</dbReference>
<keyword evidence="13" id="KW-1185">Reference proteome</keyword>
<dbReference type="InterPro" id="IPR055455">
    <property type="entry name" value="HEAT_PSME4"/>
</dbReference>
<evidence type="ECO:0000256" key="4">
    <source>
        <dbReference type="ARBA" id="ARBA00022490"/>
    </source>
</evidence>
<evidence type="ECO:0000256" key="6">
    <source>
        <dbReference type="ARBA" id="ARBA00022763"/>
    </source>
</evidence>
<dbReference type="InterPro" id="IPR032430">
    <property type="entry name" value="Blm10_mid"/>
</dbReference>
<keyword evidence="4" id="KW-0963">Cytoplasm</keyword>
<name>A0ABD1EQQ5_HYPHA</name>
<evidence type="ECO:0000256" key="2">
    <source>
        <dbReference type="ARBA" id="ARBA00004496"/>
    </source>
</evidence>
<keyword evidence="7" id="KW-0234">DNA repair</keyword>
<comment type="similarity">
    <text evidence="3">Belongs to the BLM10 family.</text>
</comment>
<comment type="subcellular location">
    <subcellularLocation>
        <location evidence="2">Cytoplasm</location>
    </subcellularLocation>
    <subcellularLocation>
        <location evidence="1">Nucleus</location>
    </subcellularLocation>
</comment>
<feature type="domain" description="Proteasome activator complex subunit 4 C-terminal" evidence="9">
    <location>
        <begin position="1749"/>
        <end position="1834"/>
    </location>
</feature>
<dbReference type="Pfam" id="PF11919">
    <property type="entry name" value="PSME4_C"/>
    <property type="match status" value="1"/>
</dbReference>
<sequence>MDEDYRKQRAEVLGYCPQKENVYNQLLPYAKQLDEESEKLFVNIKTNLVKSVLSREIRPGCAIWTSRLQRYIRIYGLKFSKEDHIALIKLFYEVITIPYLEPTVINKFATALQLLIKKKNRMILTRDDLQLDWRPLYDLCVRTIENNKTDIGMYRCATRFQTTLFSTIRDCKVYFPASATQEILDELRPKLCPYKSGTMSTATHYLDLLLPNAVKPEEASISYKLWFEEFMNLWQACNNAHFWESDMMWIMSGLARFQIGQIDWSPYVSNMFARFLRSFQLPITFKQREVGRQYTIDTGAIAIWIVCTLHSEYNGTFLHLEKLMQTIESYFYPANAGRWTYKLREFLRKLAYFFVQRVHWERYENTVWTNNVPDHFKLTDSDIDRFVNILKPCIEPAMFSRVGSQDISLALSYLSSLRPNLIIPGILDKLYSSVDSLTEPHKLTCSLQALVAVGRYMVQGKHNNYPEGPTHVIPLLLALLPGIDPNDVKKSYGTFSFIEHFVHMIPLIDSSKANIHYNNLTDEEHIICEASAEFEDFVLQFFERIMLFVDSNSIDRVEQSTNTNNIWKNLTDYIAETAIGSVVEAVLVQCSPSIFQIVLRKFSKFISQKILDVQVAGKMLAVVTQKFTIVNPRESLKVFLPYLLQSLQEILNENPSIVDEENVDAKFLFHLLILSEVVDGRDELLPYLDRLTYILDQTLHMTSPDVQRLAAKTLSLILGSLSHIRPIEKRSSTTDYGAPIENFLSVREWAKPHKIQDINIEWYAPKDKEISAVQSLINKYLVPELKVLEEYSQGERKLNRQELKSTLKIITAILSCHLLLPIWKEPAYRLLDSVMDSCSFNLSVIEKGEVTMPDGSNIRKSVVNTVHATQKKLLETDEGDTQSFQHIVNIYNIIVFNKSDNQNFEIHWKRFVKAKRLLKDLLHQKKQHLRHMHIDRVMLQQELRIENRKCLFTPTHKQILLDLIDLSVCRYSEVRKNAQSKLNSLTEYFPYSFQMLTDRIKEILQMDTVEHHETFKGCLYILLGPTRNPIIARRDWKFIQEIWPLLVQSKPSEKPSIVNLIAALTNSVHKFFPTITINLVIPEKPIEAAYALAEAKPYICDLESFQNFIDKGEECLMQKSLEKKKAYEDTVQSLLDNLEKGNLHWRYHIMAISFIRDLVHFDVNYSSEVVKFFLKSLINESLNVRKHALRIVLFITIQNKPKFKKLEVDPYKFSNSKGNGQLIFGEREDNAWLLYDVNKVPKTEAQWEEMRYLNDEMTGYYAWPKKLMLYAPASQQPSISSRLDQMTDTEREIYEFFSNEANVAQLIKYFSLEEKKGVDQFNGHRFRVLKNIFKMFQDEFLEIFMKHLRRLVQDKQESSQRCVAEIVAALIRGSKHWPFKKVENLWQQLLPILNTAIINMSTETLNDWTLCLTMSIESRDPNMCHWILEFLMEDPLKDSTSFIACSRLQMLNTAIIQQPWRNVQIFSRLMDYLRPHLTHPFQNIRDKISQILSLIYSTDFIFPQGAIASQSSGPKTEDFFAEVAPKLEHLKLILLTKGDQTKGFGDNGQNCDNIKLVIVNSDEEKDELMRLYKVVSKYVITSMSRVNFTPRSEYWRLLLLAALLQNYEIDEEIATISTNLLVVLGQSVTLEQYIPDAIQAVIEVSRCHLWSARSVLAEFLPVFILFNMPTIQSNSEWVIQIQDLVLQLLEDVQLEVRVKAAKVVSGLLHCHFIPQPIELLTMFRQKARTKIKKAESIGENSDMGKNLILRHAGVLGLCSFINAHPYDVPEYFPTVFAALGSHLSDPQPIPATIRKTMGDFKRTHHDNWELHKLKFTEDELSLLSDLSVPPSYYV</sequence>
<protein>
    <recommendedName>
        <fullName evidence="14">Proteasome activator complex subunit 4</fullName>
    </recommendedName>
</protein>